<dbReference type="InterPro" id="IPR044068">
    <property type="entry name" value="CB"/>
</dbReference>
<evidence type="ECO:0000259" key="6">
    <source>
        <dbReference type="PROSITE" id="PS51898"/>
    </source>
</evidence>
<dbReference type="PROSITE" id="PS51898">
    <property type="entry name" value="TYR_RECOMBINASE"/>
    <property type="match status" value="1"/>
</dbReference>
<dbReference type="GO" id="GO:0003677">
    <property type="term" value="F:DNA binding"/>
    <property type="evidence" value="ECO:0007669"/>
    <property type="project" value="UniProtKB-UniRule"/>
</dbReference>
<dbReference type="GO" id="GO:0006310">
    <property type="term" value="P:DNA recombination"/>
    <property type="evidence" value="ECO:0007669"/>
    <property type="project" value="UniProtKB-KW"/>
</dbReference>
<keyword evidence="3 5" id="KW-0238">DNA-binding</keyword>
<dbReference type="InterPro" id="IPR010998">
    <property type="entry name" value="Integrase_recombinase_N"/>
</dbReference>
<keyword evidence="2" id="KW-0229">DNA integration</keyword>
<proteinExistence type="inferred from homology"/>
<evidence type="ECO:0000256" key="3">
    <source>
        <dbReference type="ARBA" id="ARBA00023125"/>
    </source>
</evidence>
<keyword evidence="4" id="KW-0233">DNA recombination</keyword>
<gene>
    <name evidence="8" type="ORF">EPL05_07370</name>
</gene>
<protein>
    <submittedName>
        <fullName evidence="8">Site-specific integrase</fullName>
    </submittedName>
</protein>
<dbReference type="CDD" id="cd01185">
    <property type="entry name" value="INTN1_C_like"/>
    <property type="match status" value="1"/>
</dbReference>
<dbReference type="Proteomes" id="UP000286701">
    <property type="component" value="Unassembled WGS sequence"/>
</dbReference>
<dbReference type="Gene3D" id="1.10.150.130">
    <property type="match status" value="1"/>
</dbReference>
<dbReference type="Pfam" id="PF00589">
    <property type="entry name" value="Phage_integrase"/>
    <property type="match status" value="1"/>
</dbReference>
<organism evidence="8 9">
    <name type="scientific">Mucilaginibacter gilvus</name>
    <dbReference type="NCBI Taxonomy" id="2305909"/>
    <lineage>
        <taxon>Bacteria</taxon>
        <taxon>Pseudomonadati</taxon>
        <taxon>Bacteroidota</taxon>
        <taxon>Sphingobacteriia</taxon>
        <taxon>Sphingobacteriales</taxon>
        <taxon>Sphingobacteriaceae</taxon>
        <taxon>Mucilaginibacter</taxon>
    </lineage>
</organism>
<dbReference type="PANTHER" id="PTHR30349:SF64">
    <property type="entry name" value="PROPHAGE INTEGRASE INTD-RELATED"/>
    <property type="match status" value="1"/>
</dbReference>
<dbReference type="GO" id="GO:0015074">
    <property type="term" value="P:DNA integration"/>
    <property type="evidence" value="ECO:0007669"/>
    <property type="project" value="UniProtKB-KW"/>
</dbReference>
<dbReference type="PANTHER" id="PTHR30349">
    <property type="entry name" value="PHAGE INTEGRASE-RELATED"/>
    <property type="match status" value="1"/>
</dbReference>
<comment type="caution">
    <text evidence="8">The sequence shown here is derived from an EMBL/GenBank/DDBJ whole genome shotgun (WGS) entry which is preliminary data.</text>
</comment>
<dbReference type="InterPro" id="IPR002104">
    <property type="entry name" value="Integrase_catalytic"/>
</dbReference>
<dbReference type="SUPFAM" id="SSF56349">
    <property type="entry name" value="DNA breaking-rejoining enzymes"/>
    <property type="match status" value="1"/>
</dbReference>
<dbReference type="OrthoDB" id="892893at2"/>
<dbReference type="EMBL" id="SBIW01000003">
    <property type="protein sequence ID" value="RWY53877.1"/>
    <property type="molecule type" value="Genomic_DNA"/>
</dbReference>
<evidence type="ECO:0000256" key="5">
    <source>
        <dbReference type="PROSITE-ProRule" id="PRU01248"/>
    </source>
</evidence>
<keyword evidence="9" id="KW-1185">Reference proteome</keyword>
<feature type="domain" description="Tyr recombinase" evidence="6">
    <location>
        <begin position="217"/>
        <end position="403"/>
    </location>
</feature>
<reference evidence="8 9" key="1">
    <citation type="submission" date="2019-01" db="EMBL/GenBank/DDBJ databases">
        <title>Mucilaginibacter antarcticum sp. nov., isolated from antarctic soil.</title>
        <authorList>
            <person name="Yan Y.-Q."/>
            <person name="Du Z.-J."/>
        </authorList>
    </citation>
    <scope>NUCLEOTIDE SEQUENCE [LARGE SCALE GENOMIC DNA]</scope>
    <source>
        <strain evidence="8 9">F01003</strain>
    </source>
</reference>
<name>A0A3S3UT75_9SPHI</name>
<dbReference type="Gene3D" id="1.10.443.10">
    <property type="entry name" value="Intergrase catalytic core"/>
    <property type="match status" value="1"/>
</dbReference>
<sequence length="409" mass="47831">MAEAKFVLKEPKATDKTLVYLFYNFNYNRLKYSTGEKISPKFWNPANQRAKESKQNPEHTEFNSRLRKIENAVNNSYRKLLNDGIEITTEKLKEQLEIELEIREAKKKISLFNFIEKYIEDSKSFKAIGSVKIYRTTFNHLKNYSKVKQKRVDFDTIDLEFYNDYVIYLMKDINLSANTIGKNIKTLKTFLNEATERGLNTNLEFKKKKFKGFREDSDKIYLSQEDIQKLVDLDLSAKPYLDRTRDLFLIGCHTGLRFSDYSQIKKENILEENKLKISTQKTKETVVIPIGRVVKSILEKYDYILPKPISNQNTNQYLKEIGKLANLNSDIETGITKGGVRQKQVSEKYELISTHTARRSFATNLYLADVPAITIMKITGHKSEKVFLQYIRVTQEQNANKLLNHPFFK</sequence>
<dbReference type="Pfam" id="PF13102">
    <property type="entry name" value="Phage_int_SAM_5"/>
    <property type="match status" value="1"/>
</dbReference>
<comment type="similarity">
    <text evidence="1">Belongs to the 'phage' integrase family.</text>
</comment>
<dbReference type="InterPro" id="IPR025269">
    <property type="entry name" value="SAM-like_dom"/>
</dbReference>
<dbReference type="InterPro" id="IPR050090">
    <property type="entry name" value="Tyrosine_recombinase_XerCD"/>
</dbReference>
<accession>A0A3S3UT75</accession>
<dbReference type="InterPro" id="IPR035386">
    <property type="entry name" value="Arm-DNA-bind_5"/>
</dbReference>
<dbReference type="InterPro" id="IPR013762">
    <property type="entry name" value="Integrase-like_cat_sf"/>
</dbReference>
<evidence type="ECO:0000313" key="9">
    <source>
        <dbReference type="Proteomes" id="UP000286701"/>
    </source>
</evidence>
<evidence type="ECO:0000256" key="4">
    <source>
        <dbReference type="ARBA" id="ARBA00023172"/>
    </source>
</evidence>
<evidence type="ECO:0000259" key="7">
    <source>
        <dbReference type="PROSITE" id="PS51900"/>
    </source>
</evidence>
<feature type="domain" description="Core-binding (CB)" evidence="7">
    <location>
        <begin position="109"/>
        <end position="195"/>
    </location>
</feature>
<dbReference type="RefSeq" id="WP_128533310.1">
    <property type="nucleotide sequence ID" value="NZ_SBIW01000003.1"/>
</dbReference>
<evidence type="ECO:0000256" key="2">
    <source>
        <dbReference type="ARBA" id="ARBA00022908"/>
    </source>
</evidence>
<evidence type="ECO:0000313" key="8">
    <source>
        <dbReference type="EMBL" id="RWY53877.1"/>
    </source>
</evidence>
<dbReference type="Pfam" id="PF17293">
    <property type="entry name" value="Arm-DNA-bind_5"/>
    <property type="match status" value="1"/>
</dbReference>
<dbReference type="InterPro" id="IPR011010">
    <property type="entry name" value="DNA_brk_join_enz"/>
</dbReference>
<evidence type="ECO:0000256" key="1">
    <source>
        <dbReference type="ARBA" id="ARBA00008857"/>
    </source>
</evidence>
<dbReference type="AlphaFoldDB" id="A0A3S3UT75"/>
<dbReference type="PROSITE" id="PS51900">
    <property type="entry name" value="CB"/>
    <property type="match status" value="1"/>
</dbReference>